<evidence type="ECO:0000256" key="8">
    <source>
        <dbReference type="ARBA" id="ARBA00023049"/>
    </source>
</evidence>
<dbReference type="Pfam" id="PF02127">
    <property type="entry name" value="Peptidase_M18"/>
    <property type="match status" value="1"/>
</dbReference>
<dbReference type="PANTHER" id="PTHR28570">
    <property type="entry name" value="ASPARTYL AMINOPEPTIDASE"/>
    <property type="match status" value="1"/>
</dbReference>
<sequence>MSELKEQVMATQEALRAIQESLKQLQIAPGADDASGADEEDGLEKWARRFVDFTYKNPTTHHVVAHYAGRLEAAGFRRLDERDEWELPAEGRFFTVRNGTSLAAFVVGRDWKATDGVGVIATHCDALAAKVRPVSARPAVDGYELLGVAPYAGALSPVWLDRDLGIGGRVLVREADSDRVRSRLVDSTPHPVARISTLAPHFGAVATGPLDPETQMVPVIGYGGADAEASAAERAAPLFGKHPLPLLRYVARLAGVEVAQLVQLDLDLFDVQRGSLGGLRNDFLFAPRLDDRLCSFAAMEALLAAPAPAPAAFDAVVFFDNEEIGSRTRQGAAGGLLGAIAARVLRARGADPAALPTLFANSVVLSADVTHLLNPSFCDQYLDGHKPVPNAGLALALDENGHMATDSVGTAFAHDLAAAAGAPLQYFHIRNGARSGGTVGPILSAATGARTIDLGIPQLSMHSIRAAAGSRDLGLAIRFFAGFLADWRAVYDRFRGL</sequence>
<dbReference type="STRING" id="284811.Q75DQ2"/>
<evidence type="ECO:0000256" key="3">
    <source>
        <dbReference type="ARBA" id="ARBA00022438"/>
    </source>
</evidence>
<dbReference type="InParanoid" id="Q75DQ2"/>
<keyword evidence="8 9" id="KW-0482">Metalloprotease</keyword>
<dbReference type="InterPro" id="IPR001948">
    <property type="entry name" value="Peptidase_M18"/>
</dbReference>
<dbReference type="GO" id="GO:0008270">
    <property type="term" value="F:zinc ion binding"/>
    <property type="evidence" value="ECO:0007669"/>
    <property type="project" value="InterPro"/>
</dbReference>
<evidence type="ECO:0000256" key="2">
    <source>
        <dbReference type="ARBA" id="ARBA00008290"/>
    </source>
</evidence>
<organism evidence="11 12">
    <name type="scientific">Eremothecium gossypii (strain ATCC 10895 / CBS 109.51 / FGSC 9923 / NRRL Y-1056)</name>
    <name type="common">Yeast</name>
    <name type="synonym">Ashbya gossypii</name>
    <dbReference type="NCBI Taxonomy" id="284811"/>
    <lineage>
        <taxon>Eukaryota</taxon>
        <taxon>Fungi</taxon>
        <taxon>Dikarya</taxon>
        <taxon>Ascomycota</taxon>
        <taxon>Saccharomycotina</taxon>
        <taxon>Saccharomycetes</taxon>
        <taxon>Saccharomycetales</taxon>
        <taxon>Saccharomycetaceae</taxon>
        <taxon>Eremothecium</taxon>
    </lineage>
</organism>
<dbReference type="MEROPS" id="M18.001"/>
<keyword evidence="7 9" id="KW-0862">Zinc</keyword>
<dbReference type="Gene3D" id="2.30.250.10">
    <property type="entry name" value="Aminopeptidase i, Domain 2"/>
    <property type="match status" value="1"/>
</dbReference>
<evidence type="ECO:0000256" key="6">
    <source>
        <dbReference type="ARBA" id="ARBA00022801"/>
    </source>
</evidence>
<name>Q75DQ2_EREGS</name>
<dbReference type="GeneID" id="4618995"/>
<feature type="coiled-coil region" evidence="10">
    <location>
        <begin position="1"/>
        <end position="28"/>
    </location>
</feature>
<accession>Q75DQ2</accession>
<evidence type="ECO:0000313" key="12">
    <source>
        <dbReference type="Proteomes" id="UP000000591"/>
    </source>
</evidence>
<proteinExistence type="inferred from homology"/>
<evidence type="ECO:0000256" key="7">
    <source>
        <dbReference type="ARBA" id="ARBA00022833"/>
    </source>
</evidence>
<comment type="cofactor">
    <cofactor evidence="1">
        <name>Zn(2+)</name>
        <dbReference type="ChEBI" id="CHEBI:29105"/>
    </cofactor>
</comment>
<keyword evidence="12" id="KW-1185">Reference proteome</keyword>
<evidence type="ECO:0000313" key="11">
    <source>
        <dbReference type="EMBL" id="AAS50736.2"/>
    </source>
</evidence>
<gene>
    <name evidence="11" type="ORF">AGOS_ABL035C</name>
</gene>
<dbReference type="SUPFAM" id="SSF101821">
    <property type="entry name" value="Aminopeptidase/glucanase lid domain"/>
    <property type="match status" value="1"/>
</dbReference>
<dbReference type="GO" id="GO:0032258">
    <property type="term" value="P:cytoplasm to vacuole targeting by the Cvt pathway"/>
    <property type="evidence" value="ECO:0007669"/>
    <property type="project" value="EnsemblFungi"/>
</dbReference>
<reference evidence="11 12" key="1">
    <citation type="journal article" date="2004" name="Science">
        <title>The Ashbya gossypii genome as a tool for mapping the ancient Saccharomyces cerevisiae genome.</title>
        <authorList>
            <person name="Dietrich F.S."/>
            <person name="Voegeli S."/>
            <person name="Brachat S."/>
            <person name="Lerch A."/>
            <person name="Gates K."/>
            <person name="Steiner S."/>
            <person name="Mohr C."/>
            <person name="Pohlmann R."/>
            <person name="Luedi P."/>
            <person name="Choi S."/>
            <person name="Wing R.A."/>
            <person name="Flavier A."/>
            <person name="Gaffney T.D."/>
            <person name="Philippsen P."/>
        </authorList>
    </citation>
    <scope>NUCLEOTIDE SEQUENCE [LARGE SCALE GENOMIC DNA]</scope>
    <source>
        <strain evidence="12">ATCC 10895 / CBS 109.51 / FGSC 9923 / NRRL Y-1056</strain>
    </source>
</reference>
<keyword evidence="4 9" id="KW-0645">Protease</keyword>
<dbReference type="Proteomes" id="UP000000591">
    <property type="component" value="Chromosome II"/>
</dbReference>
<dbReference type="KEGG" id="ago:AGOS_ABL035C"/>
<dbReference type="GO" id="GO:0042802">
    <property type="term" value="F:identical protein binding"/>
    <property type="evidence" value="ECO:0007669"/>
    <property type="project" value="EnsemblFungi"/>
</dbReference>
<dbReference type="AlphaFoldDB" id="Q75DQ2"/>
<evidence type="ECO:0000256" key="4">
    <source>
        <dbReference type="ARBA" id="ARBA00022670"/>
    </source>
</evidence>
<comment type="similarity">
    <text evidence="2 9">Belongs to the peptidase M18 family.</text>
</comment>
<dbReference type="GO" id="GO:0034270">
    <property type="term" value="C:Cvt complex"/>
    <property type="evidence" value="ECO:0007669"/>
    <property type="project" value="EnsemblFungi"/>
</dbReference>
<dbReference type="InterPro" id="IPR023358">
    <property type="entry name" value="Peptidase_M18_dom2"/>
</dbReference>
<evidence type="ECO:0000256" key="5">
    <source>
        <dbReference type="ARBA" id="ARBA00022723"/>
    </source>
</evidence>
<dbReference type="HOGENOM" id="CLU_019532_3_0_1"/>
<evidence type="ECO:0000256" key="10">
    <source>
        <dbReference type="SAM" id="Coils"/>
    </source>
</evidence>
<dbReference type="OrthoDB" id="9880441at2759"/>
<protein>
    <submittedName>
        <fullName evidence="11">ABL035Cp</fullName>
    </submittedName>
</protein>
<dbReference type="PANTHER" id="PTHR28570:SF4">
    <property type="entry name" value="VACUOLAR AMINOPEPTIDASE 1"/>
    <property type="match status" value="1"/>
</dbReference>
<dbReference type="OMA" id="DWPIAKI"/>
<evidence type="ECO:0000256" key="9">
    <source>
        <dbReference type="RuleBase" id="RU004386"/>
    </source>
</evidence>
<dbReference type="GO" id="GO:0070006">
    <property type="term" value="F:metalloaminopeptidase activity"/>
    <property type="evidence" value="ECO:0000318"/>
    <property type="project" value="GO_Central"/>
</dbReference>
<dbReference type="RefSeq" id="NP_982912.2">
    <property type="nucleotide sequence ID" value="NM_208265.2"/>
</dbReference>
<reference evidence="12" key="2">
    <citation type="journal article" date="2013" name="G3 (Bethesda)">
        <title>Genomes of Ashbya fungi isolated from insects reveal four mating-type loci, numerous translocations, lack of transposons, and distinct gene duplications.</title>
        <authorList>
            <person name="Dietrich F.S."/>
            <person name="Voegeli S."/>
            <person name="Kuo S."/>
            <person name="Philippsen P."/>
        </authorList>
    </citation>
    <scope>GENOME REANNOTATION</scope>
    <source>
        <strain evidence="12">ATCC 10895 / CBS 109.51 / FGSC 9923 / NRRL Y-1056</strain>
    </source>
</reference>
<dbReference type="eggNOG" id="KOG2596">
    <property type="taxonomic scope" value="Eukaryota"/>
</dbReference>
<dbReference type="Gene3D" id="3.40.630.10">
    <property type="entry name" value="Zn peptidases"/>
    <property type="match status" value="1"/>
</dbReference>
<dbReference type="GO" id="GO:0006508">
    <property type="term" value="P:proteolysis"/>
    <property type="evidence" value="ECO:0007669"/>
    <property type="project" value="UniProtKB-KW"/>
</dbReference>
<dbReference type="PRINTS" id="PR00932">
    <property type="entry name" value="AMINO1PTASE"/>
</dbReference>
<dbReference type="FunCoup" id="Q75DQ2">
    <property type="interactions" value="233"/>
</dbReference>
<keyword evidence="10" id="KW-0175">Coiled coil</keyword>
<keyword evidence="6 9" id="KW-0378">Hydrolase</keyword>
<keyword evidence="5 9" id="KW-0479">Metal-binding</keyword>
<dbReference type="SUPFAM" id="SSF53187">
    <property type="entry name" value="Zn-dependent exopeptidases"/>
    <property type="match status" value="1"/>
</dbReference>
<keyword evidence="3 9" id="KW-0031">Aminopeptidase</keyword>
<evidence type="ECO:0000256" key="1">
    <source>
        <dbReference type="ARBA" id="ARBA00001947"/>
    </source>
</evidence>
<dbReference type="GO" id="GO:0000324">
    <property type="term" value="C:fungal-type vacuole"/>
    <property type="evidence" value="ECO:0000318"/>
    <property type="project" value="GO_Central"/>
</dbReference>
<dbReference type="CDD" id="cd05658">
    <property type="entry name" value="M18_DAP"/>
    <property type="match status" value="1"/>
</dbReference>
<dbReference type="EMBL" id="AE016815">
    <property type="protein sequence ID" value="AAS50736.2"/>
    <property type="molecule type" value="Genomic_DNA"/>
</dbReference>